<comment type="caution">
    <text evidence="3">The sequence shown here is derived from an EMBL/GenBank/DDBJ whole genome shotgun (WGS) entry which is preliminary data.</text>
</comment>
<dbReference type="Proteomes" id="UP001461163">
    <property type="component" value="Unassembled WGS sequence"/>
</dbReference>
<evidence type="ECO:0000256" key="1">
    <source>
        <dbReference type="SAM" id="MobiDB-lite"/>
    </source>
</evidence>
<feature type="region of interest" description="Disordered" evidence="1">
    <location>
        <begin position="94"/>
        <end position="115"/>
    </location>
</feature>
<keyword evidence="4" id="KW-1185">Reference proteome</keyword>
<dbReference type="EMBL" id="JBBMQS010000022">
    <property type="protein sequence ID" value="MEM5499891.1"/>
    <property type="molecule type" value="Genomic_DNA"/>
</dbReference>
<feature type="compositionally biased region" description="Basic and acidic residues" evidence="1">
    <location>
        <begin position="100"/>
        <end position="115"/>
    </location>
</feature>
<feature type="chain" id="PRO_5045806449" evidence="2">
    <location>
        <begin position="39"/>
        <end position="115"/>
    </location>
</feature>
<evidence type="ECO:0000313" key="4">
    <source>
        <dbReference type="Proteomes" id="UP001461163"/>
    </source>
</evidence>
<gene>
    <name evidence="3" type="ORF">WNY77_20985</name>
</gene>
<reference evidence="3 4" key="1">
    <citation type="submission" date="2024-03" db="EMBL/GenBank/DDBJ databases">
        <title>Community enrichment and isolation of bacterial strains for fucoidan degradation.</title>
        <authorList>
            <person name="Sichert A."/>
        </authorList>
    </citation>
    <scope>NUCLEOTIDE SEQUENCE [LARGE SCALE GENOMIC DNA]</scope>
    <source>
        <strain evidence="3 4">AS12</strain>
    </source>
</reference>
<protein>
    <submittedName>
        <fullName evidence="3">Uncharacterized protein</fullName>
    </submittedName>
</protein>
<sequence>MSTAGGVSSVTLIRWRTIKCCSICVATVLLLASSNVSAHSGQLNLKALNACKQKERSQACEYQGAHNDLYIGTCQYMADTLTCVRNQPIQKLDNDPPEYAFEHLQDDTQRRAIKE</sequence>
<evidence type="ECO:0000256" key="2">
    <source>
        <dbReference type="SAM" id="SignalP"/>
    </source>
</evidence>
<accession>A0ABU9T176</accession>
<name>A0ABU9T176_9ALTE</name>
<feature type="signal peptide" evidence="2">
    <location>
        <begin position="1"/>
        <end position="38"/>
    </location>
</feature>
<proteinExistence type="predicted"/>
<organism evidence="3 4">
    <name type="scientific">Paraglaciecola mesophila</name>
    <dbReference type="NCBI Taxonomy" id="197222"/>
    <lineage>
        <taxon>Bacteria</taxon>
        <taxon>Pseudomonadati</taxon>
        <taxon>Pseudomonadota</taxon>
        <taxon>Gammaproteobacteria</taxon>
        <taxon>Alteromonadales</taxon>
        <taxon>Alteromonadaceae</taxon>
        <taxon>Paraglaciecola</taxon>
    </lineage>
</organism>
<dbReference type="RefSeq" id="WP_342882863.1">
    <property type="nucleotide sequence ID" value="NZ_JBBMQS010000022.1"/>
</dbReference>
<evidence type="ECO:0000313" key="3">
    <source>
        <dbReference type="EMBL" id="MEM5499891.1"/>
    </source>
</evidence>
<keyword evidence="2" id="KW-0732">Signal</keyword>